<dbReference type="InterPro" id="IPR001005">
    <property type="entry name" value="SANT/Myb"/>
</dbReference>
<protein>
    <submittedName>
        <fullName evidence="20">Putative methyltransferase PMT2</fullName>
    </submittedName>
</protein>
<evidence type="ECO:0000256" key="11">
    <source>
        <dbReference type="ARBA" id="ARBA00023125"/>
    </source>
</evidence>
<dbReference type="PANTHER" id="PTHR10108">
    <property type="entry name" value="SAM-DEPENDENT METHYLTRANSFERASE"/>
    <property type="match status" value="1"/>
</dbReference>
<evidence type="ECO:0000256" key="9">
    <source>
        <dbReference type="ARBA" id="ARBA00023015"/>
    </source>
</evidence>
<dbReference type="GO" id="GO:0005768">
    <property type="term" value="C:endosome"/>
    <property type="evidence" value="ECO:0007669"/>
    <property type="project" value="TreeGrafter"/>
</dbReference>
<dbReference type="Proteomes" id="UP000797356">
    <property type="component" value="Chromosome 7"/>
</dbReference>
<organism evidence="20 21">
    <name type="scientific">Cocos nucifera</name>
    <name type="common">Coconut palm</name>
    <dbReference type="NCBI Taxonomy" id="13894"/>
    <lineage>
        <taxon>Eukaryota</taxon>
        <taxon>Viridiplantae</taxon>
        <taxon>Streptophyta</taxon>
        <taxon>Embryophyta</taxon>
        <taxon>Tracheophyta</taxon>
        <taxon>Spermatophyta</taxon>
        <taxon>Magnoliopsida</taxon>
        <taxon>Liliopsida</taxon>
        <taxon>Arecaceae</taxon>
        <taxon>Arecoideae</taxon>
        <taxon>Cocoseae</taxon>
        <taxon>Attaleinae</taxon>
        <taxon>Cocos</taxon>
    </lineage>
</organism>
<dbReference type="OrthoDB" id="2013972at2759"/>
<dbReference type="GO" id="GO:0003677">
    <property type="term" value="F:DNA binding"/>
    <property type="evidence" value="ECO:0007669"/>
    <property type="project" value="UniProtKB-KW"/>
</dbReference>
<keyword evidence="8" id="KW-1133">Transmembrane helix</keyword>
<evidence type="ECO:0000313" key="20">
    <source>
        <dbReference type="EMBL" id="KAG1354321.1"/>
    </source>
</evidence>
<dbReference type="SUPFAM" id="SSF53335">
    <property type="entry name" value="S-adenosyl-L-methionine-dependent methyltransferases"/>
    <property type="match status" value="3"/>
</dbReference>
<keyword evidence="13" id="KW-0804">Transcription</keyword>
<evidence type="ECO:0000256" key="8">
    <source>
        <dbReference type="ARBA" id="ARBA00022989"/>
    </source>
</evidence>
<evidence type="ECO:0000256" key="12">
    <source>
        <dbReference type="ARBA" id="ARBA00023136"/>
    </source>
</evidence>
<dbReference type="NCBIfam" id="TIGR01557">
    <property type="entry name" value="myb_SHAQKYF"/>
    <property type="match status" value="1"/>
</dbReference>
<evidence type="ECO:0000256" key="16">
    <source>
        <dbReference type="ARBA" id="ARBA00060399"/>
    </source>
</evidence>
<evidence type="ECO:0000313" key="21">
    <source>
        <dbReference type="Proteomes" id="UP000797356"/>
    </source>
</evidence>
<evidence type="ECO:0000256" key="4">
    <source>
        <dbReference type="ARBA" id="ARBA00022603"/>
    </source>
</evidence>
<comment type="caution">
    <text evidence="20">The sequence shown here is derived from an EMBL/GenBank/DDBJ whole genome shotgun (WGS) entry which is preliminary data.</text>
</comment>
<dbReference type="Pfam" id="PF03141">
    <property type="entry name" value="Methyltransf_29"/>
    <property type="match status" value="2"/>
</dbReference>
<keyword evidence="6" id="KW-0812">Transmembrane</keyword>
<evidence type="ECO:0000256" key="14">
    <source>
        <dbReference type="ARBA" id="ARBA00023180"/>
    </source>
</evidence>
<dbReference type="AlphaFoldDB" id="A0A8K0N4P0"/>
<evidence type="ECO:0000256" key="5">
    <source>
        <dbReference type="ARBA" id="ARBA00022679"/>
    </source>
</evidence>
<dbReference type="GO" id="GO:0005802">
    <property type="term" value="C:trans-Golgi network"/>
    <property type="evidence" value="ECO:0007669"/>
    <property type="project" value="TreeGrafter"/>
</dbReference>
<dbReference type="SUPFAM" id="SSF46689">
    <property type="entry name" value="Homeodomain-like"/>
    <property type="match status" value="1"/>
</dbReference>
<evidence type="ECO:0000256" key="7">
    <source>
        <dbReference type="ARBA" id="ARBA00022968"/>
    </source>
</evidence>
<keyword evidence="12" id="KW-0472">Membrane</keyword>
<gene>
    <name evidence="20" type="ORF">COCNU_07G004330</name>
</gene>
<evidence type="ECO:0000256" key="2">
    <source>
        <dbReference type="ARBA" id="ARBA00004194"/>
    </source>
</evidence>
<evidence type="ECO:0000259" key="19">
    <source>
        <dbReference type="PROSITE" id="PS51294"/>
    </source>
</evidence>
<feature type="chain" id="PRO_5035445884" evidence="18">
    <location>
        <begin position="18"/>
        <end position="1073"/>
    </location>
</feature>
<feature type="compositionally biased region" description="Basic and acidic residues" evidence="17">
    <location>
        <begin position="804"/>
        <end position="820"/>
    </location>
</feature>
<dbReference type="FunFam" id="1.10.10.60:FF:000007">
    <property type="entry name" value="Two-component response regulator"/>
    <property type="match status" value="1"/>
</dbReference>
<feature type="signal peptide" evidence="18">
    <location>
        <begin position="1"/>
        <end position="17"/>
    </location>
</feature>
<dbReference type="Gene3D" id="1.10.10.60">
    <property type="entry name" value="Homeodomain-like"/>
    <property type="match status" value="1"/>
</dbReference>
<keyword evidence="11" id="KW-0238">DNA-binding</keyword>
<evidence type="ECO:0000256" key="18">
    <source>
        <dbReference type="SAM" id="SignalP"/>
    </source>
</evidence>
<reference evidence="20" key="1">
    <citation type="journal article" date="2017" name="Gigascience">
        <title>The genome draft of coconut (Cocos nucifera).</title>
        <authorList>
            <person name="Xiao Y."/>
            <person name="Xu P."/>
            <person name="Fan H."/>
            <person name="Baudouin L."/>
            <person name="Xia W."/>
            <person name="Bocs S."/>
            <person name="Xu J."/>
            <person name="Li Q."/>
            <person name="Guo A."/>
            <person name="Zhou L."/>
            <person name="Li J."/>
            <person name="Wu Y."/>
            <person name="Ma Z."/>
            <person name="Armero A."/>
            <person name="Issali A.E."/>
            <person name="Liu N."/>
            <person name="Peng M."/>
            <person name="Yang Y."/>
        </authorList>
    </citation>
    <scope>NUCLEOTIDE SEQUENCE</scope>
    <source>
        <tissue evidence="20">Spear leaf of Hainan Tall coconut</tissue>
    </source>
</reference>
<evidence type="ECO:0000256" key="6">
    <source>
        <dbReference type="ARBA" id="ARBA00022692"/>
    </source>
</evidence>
<dbReference type="InterPro" id="IPR017930">
    <property type="entry name" value="Myb_dom"/>
</dbReference>
<dbReference type="GO" id="GO:0000139">
    <property type="term" value="C:Golgi membrane"/>
    <property type="evidence" value="ECO:0007669"/>
    <property type="project" value="UniProtKB-SubCell"/>
</dbReference>
<dbReference type="EMBL" id="CM017878">
    <property type="protein sequence ID" value="KAG1354321.1"/>
    <property type="molecule type" value="Genomic_DNA"/>
</dbReference>
<dbReference type="GO" id="GO:0005634">
    <property type="term" value="C:nucleus"/>
    <property type="evidence" value="ECO:0007669"/>
    <property type="project" value="UniProtKB-SubCell"/>
</dbReference>
<keyword evidence="18" id="KW-0732">Signal</keyword>
<name>A0A8K0N4P0_COCNU</name>
<evidence type="ECO:0000256" key="1">
    <source>
        <dbReference type="ARBA" id="ARBA00004123"/>
    </source>
</evidence>
<evidence type="ECO:0000256" key="15">
    <source>
        <dbReference type="ARBA" id="ARBA00023242"/>
    </source>
</evidence>
<feature type="domain" description="HTH myb-type" evidence="19">
    <location>
        <begin position="968"/>
        <end position="1020"/>
    </location>
</feature>
<keyword evidence="14" id="KW-0325">Glycoprotein</keyword>
<evidence type="ECO:0000256" key="3">
    <source>
        <dbReference type="ARBA" id="ARBA00008361"/>
    </source>
</evidence>
<keyword evidence="9" id="KW-0805">Transcription regulation</keyword>
<dbReference type="GO" id="GO:0008168">
    <property type="term" value="F:methyltransferase activity"/>
    <property type="evidence" value="ECO:0007669"/>
    <property type="project" value="UniProtKB-KW"/>
</dbReference>
<comment type="similarity">
    <text evidence="3">Belongs to the methyltransferase superfamily.</text>
</comment>
<evidence type="ECO:0000256" key="10">
    <source>
        <dbReference type="ARBA" id="ARBA00023034"/>
    </source>
</evidence>
<evidence type="ECO:0000256" key="13">
    <source>
        <dbReference type="ARBA" id="ARBA00023163"/>
    </source>
</evidence>
<dbReference type="FunFam" id="3.40.50.150:FF:000122">
    <property type="entry name" value="probable methyltransferase PMT2"/>
    <property type="match status" value="1"/>
</dbReference>
<dbReference type="InterPro" id="IPR006447">
    <property type="entry name" value="Myb_dom_plants"/>
</dbReference>
<accession>A0A8K0N4P0</accession>
<feature type="region of interest" description="Disordered" evidence="17">
    <location>
        <begin position="804"/>
        <end position="847"/>
    </location>
</feature>
<comment type="subcellular location">
    <subcellularLocation>
        <location evidence="16">Endomembrane system</location>
        <topology evidence="16">Single-pass type II membrane protein</topology>
    </subcellularLocation>
    <subcellularLocation>
        <location evidence="2">Golgi apparatus membrane</location>
        <topology evidence="2">Single-pass membrane protein</topology>
    </subcellularLocation>
    <subcellularLocation>
        <location evidence="1">Nucleus</location>
    </subcellularLocation>
</comment>
<dbReference type="PANTHER" id="PTHR10108:SF1104">
    <property type="entry name" value="METHYLTRANSFERASE PMT14-RELATED"/>
    <property type="match status" value="1"/>
</dbReference>
<keyword evidence="15" id="KW-0539">Nucleus</keyword>
<keyword evidence="7" id="KW-0735">Signal-anchor</keyword>
<dbReference type="PROSITE" id="PS51294">
    <property type="entry name" value="HTH_MYB"/>
    <property type="match status" value="1"/>
</dbReference>
<sequence>MSIIIVVGLCCFFYVLGAWQRSGIGRGDSIALMVTKETDCTTLPNLNFETHHSGGVSLEPSELKVKVLEPCDVRYTDYSPCQDQNRAMKFPRENMAYRERHCPPENEKLHCLVPAPKGYVTPFPWPKSRDYVPYANVPYKSLTIEKAVQNWVQLEGDVFKFPGGGTMFPQGADAYIDELASVIPIADGTVRTALDTGCGVCSNLRERHCPPENEKLHCLVPAPKGYVTPFPWPKSRDYVPYANVPYKSLTIEKAVQNWVQLEGDVFKFPGGGTMFPQGADAYIDELASVIPIADGTVRTALDTGCGVASWGAYLLKRNVLAMSFAPRDSHEAQVQFALERGVPAVIGVLGTIKLPYPSRAFDMAQCSRCLIPWMSNDGMYMMEVDRVLRPGGYWILSGPPINWKTYYKTWKRSKDELKEEQSRIEELAEMLCWEKKYEKGDIAIWKKKVNADACHRRKDLSVRMCKTANSDDVWYKKMEVCITPFPAVNNQDEVAGGQLKRFPDRLFAVPPRIAGGYVPGVTKEAYEEDKKLWKKHVNAYKKMNNLISSGRYRNIMDMHAGFGSFAAAIESPKSWVMNVVPTISEINTLGIIYERGLIGIYHDWCEAFSTYPRTYDLIHASGLFSLFENKSTKKVKYPNWLHQFETFRCEMEDILLEMDRILRPEGSVILRDDVDVLNKVKKMVSGMRWKTKMLDHEDGPLVPEKILIAVKQYWVGSGGLRVLLLDENGPSAHETKLKLEAMDYTGLRVLLLDENGPSAHETKLKLEAMDYTGRNVLSKSLKPIKETVVSMLQLQTETAELKIETQSEATNTEKGHENSHENTLANDRFPGPSTPQQEHGGRLQSDENCQEKTNCLIERGCTENIKDSLEGRNCSSLESKSVENTCNDSIAAADTTEEILPSRPEEAAAEEEVNSADGSKTDRCSGVKEGSLPSSRLHNGDNVECTADDSKKKLVANSNSYPNGSRSNKKKMKVDWTPDLHRRFVQAVEQLGVDQAIPSKILELMKVEGLTRHNIASHLQAEEMIDAVVKEAMSKPWLPLPLGLKPPSTDSVLAELHRRGLRTVPPAIHPPLR</sequence>
<keyword evidence="5" id="KW-0808">Transferase</keyword>
<feature type="region of interest" description="Disordered" evidence="17">
    <location>
        <begin position="892"/>
        <end position="941"/>
    </location>
</feature>
<proteinExistence type="inferred from homology"/>
<dbReference type="InterPro" id="IPR029063">
    <property type="entry name" value="SAM-dependent_MTases_sf"/>
</dbReference>
<dbReference type="InterPro" id="IPR009057">
    <property type="entry name" value="Homeodomain-like_sf"/>
</dbReference>
<dbReference type="GO" id="GO:0032259">
    <property type="term" value="P:methylation"/>
    <property type="evidence" value="ECO:0007669"/>
    <property type="project" value="UniProtKB-KW"/>
</dbReference>
<evidence type="ECO:0000256" key="17">
    <source>
        <dbReference type="SAM" id="MobiDB-lite"/>
    </source>
</evidence>
<keyword evidence="10" id="KW-0333">Golgi apparatus</keyword>
<dbReference type="Pfam" id="PF00249">
    <property type="entry name" value="Myb_DNA-binding"/>
    <property type="match status" value="1"/>
</dbReference>
<reference evidence="20" key="2">
    <citation type="submission" date="2019-07" db="EMBL/GenBank/DDBJ databases">
        <authorList>
            <person name="Yang Y."/>
            <person name="Bocs S."/>
            <person name="Baudouin L."/>
        </authorList>
    </citation>
    <scope>NUCLEOTIDE SEQUENCE</scope>
    <source>
        <tissue evidence="20">Spear leaf of Hainan Tall coconut</tissue>
    </source>
</reference>
<dbReference type="Gene3D" id="3.40.50.150">
    <property type="entry name" value="Vaccinia Virus protein VP39"/>
    <property type="match status" value="1"/>
</dbReference>
<keyword evidence="21" id="KW-1185">Reference proteome</keyword>
<keyword evidence="4 20" id="KW-0489">Methyltransferase</keyword>
<dbReference type="InterPro" id="IPR004159">
    <property type="entry name" value="Put_SAM_MeTrfase"/>
</dbReference>